<keyword evidence="2" id="KW-1185">Reference proteome</keyword>
<evidence type="ECO:0000313" key="2">
    <source>
        <dbReference type="Proteomes" id="UP001214043"/>
    </source>
</evidence>
<dbReference type="InterPro" id="IPR018531">
    <property type="entry name" value="DUF1993"/>
</dbReference>
<sequence>MTITISSSVLPAVGQMFDTLNIILEKAAERCAATDVEESTYLNWRMAPDMFPLAVQVRFATEIPARGLSRLAGAALPTFADDEISFSELNQRVDRARNIVEEIDREALDANPDKEITVPMGPADVTLKRLAFAHNWILPNLYFHTSASYLILRHLGLNIGKREFLAEMKPFIKT</sequence>
<dbReference type="SUPFAM" id="SSF109854">
    <property type="entry name" value="DinB/YfiT-like putative metalloenzymes"/>
    <property type="match status" value="1"/>
</dbReference>
<gene>
    <name evidence="1" type="ORF">PUV54_11010</name>
</gene>
<dbReference type="PANTHER" id="PTHR36922">
    <property type="entry name" value="BLL2446 PROTEIN"/>
    <property type="match status" value="1"/>
</dbReference>
<dbReference type="InterPro" id="IPR034660">
    <property type="entry name" value="DinB/YfiT-like"/>
</dbReference>
<protein>
    <submittedName>
        <fullName evidence="1">DUF1993 domain-containing protein</fullName>
    </submittedName>
</protein>
<dbReference type="PANTHER" id="PTHR36922:SF1">
    <property type="entry name" value="DUF1993 DOMAIN-CONTAINING PROTEIN"/>
    <property type="match status" value="1"/>
</dbReference>
<dbReference type="KEGG" id="hfl:PUV54_11010"/>
<reference evidence="1" key="1">
    <citation type="submission" date="2023-02" db="EMBL/GenBank/DDBJ databases">
        <title>Genome sequence of Hyphococcus flavus.</title>
        <authorList>
            <person name="Rong J.-C."/>
            <person name="Zhao Q."/>
            <person name="Yi M."/>
            <person name="Wu J.-Y."/>
        </authorList>
    </citation>
    <scope>NUCLEOTIDE SEQUENCE</scope>
    <source>
        <strain evidence="1">MCCC 1K03223</strain>
    </source>
</reference>
<organism evidence="1 2">
    <name type="scientific">Hyphococcus flavus</name>
    <dbReference type="NCBI Taxonomy" id="1866326"/>
    <lineage>
        <taxon>Bacteria</taxon>
        <taxon>Pseudomonadati</taxon>
        <taxon>Pseudomonadota</taxon>
        <taxon>Alphaproteobacteria</taxon>
        <taxon>Parvularculales</taxon>
        <taxon>Parvularculaceae</taxon>
        <taxon>Hyphococcus</taxon>
    </lineage>
</organism>
<dbReference type="RefSeq" id="WP_274492289.1">
    <property type="nucleotide sequence ID" value="NZ_CP118166.1"/>
</dbReference>
<dbReference type="AlphaFoldDB" id="A0AAE9ZCK6"/>
<dbReference type="Proteomes" id="UP001214043">
    <property type="component" value="Chromosome"/>
</dbReference>
<dbReference type="EMBL" id="CP118166">
    <property type="protein sequence ID" value="WDI30487.1"/>
    <property type="molecule type" value="Genomic_DNA"/>
</dbReference>
<evidence type="ECO:0000313" key="1">
    <source>
        <dbReference type="EMBL" id="WDI30487.1"/>
    </source>
</evidence>
<dbReference type="Pfam" id="PF09351">
    <property type="entry name" value="DUF1993"/>
    <property type="match status" value="1"/>
</dbReference>
<dbReference type="Gene3D" id="1.20.120.450">
    <property type="entry name" value="dinb family like domain"/>
    <property type="match status" value="1"/>
</dbReference>
<name>A0AAE9ZCK6_9PROT</name>
<accession>A0AAE9ZCK6</accession>
<proteinExistence type="predicted"/>